<evidence type="ECO:0000259" key="5">
    <source>
        <dbReference type="PROSITE" id="PS51387"/>
    </source>
</evidence>
<dbReference type="PANTHER" id="PTHR43716:SF2">
    <property type="entry name" value="BLL6224 PROTEIN"/>
    <property type="match status" value="1"/>
</dbReference>
<evidence type="ECO:0000256" key="2">
    <source>
        <dbReference type="ARBA" id="ARBA00008000"/>
    </source>
</evidence>
<dbReference type="InterPro" id="IPR016164">
    <property type="entry name" value="FAD-linked_Oxase-like_C"/>
</dbReference>
<dbReference type="InterPro" id="IPR016167">
    <property type="entry name" value="FAD-bd_PCMH_sub1"/>
</dbReference>
<dbReference type="Gene3D" id="3.30.70.2740">
    <property type="match status" value="1"/>
</dbReference>
<dbReference type="InterPro" id="IPR016166">
    <property type="entry name" value="FAD-bd_PCMH"/>
</dbReference>
<reference evidence="6 7" key="1">
    <citation type="submission" date="2017-05" db="EMBL/GenBank/DDBJ databases">
        <title>Complete and WGS of Bordetella genogroups.</title>
        <authorList>
            <person name="Spilker T."/>
            <person name="LiPuma J."/>
        </authorList>
    </citation>
    <scope>NUCLEOTIDE SEQUENCE [LARGE SCALE GENOMIC DNA]</scope>
    <source>
        <strain evidence="6 7">AU17164</strain>
    </source>
</reference>
<dbReference type="InterPro" id="IPR051264">
    <property type="entry name" value="FAD-oxidored/transferase_4"/>
</dbReference>
<keyword evidence="3" id="KW-0285">Flavoprotein</keyword>
<comment type="cofactor">
    <cofactor evidence="1">
        <name>FAD</name>
        <dbReference type="ChEBI" id="CHEBI:57692"/>
    </cofactor>
</comment>
<dbReference type="PROSITE" id="PS51387">
    <property type="entry name" value="FAD_PCMH"/>
    <property type="match status" value="1"/>
</dbReference>
<dbReference type="FunFam" id="1.10.45.10:FF:000001">
    <property type="entry name" value="D-lactate dehydrogenase mitochondrial"/>
    <property type="match status" value="1"/>
</dbReference>
<dbReference type="Gene3D" id="1.10.45.10">
    <property type="entry name" value="Vanillyl-alcohol Oxidase, Chain A, domain 4"/>
    <property type="match status" value="1"/>
</dbReference>
<evidence type="ECO:0000256" key="3">
    <source>
        <dbReference type="ARBA" id="ARBA00022630"/>
    </source>
</evidence>
<dbReference type="GO" id="GO:0071949">
    <property type="term" value="F:FAD binding"/>
    <property type="evidence" value="ECO:0007669"/>
    <property type="project" value="InterPro"/>
</dbReference>
<dbReference type="AlphaFoldDB" id="A0A1W6Z5Y7"/>
<evidence type="ECO:0000256" key="4">
    <source>
        <dbReference type="ARBA" id="ARBA00022827"/>
    </source>
</evidence>
<feature type="domain" description="FAD-binding PCMH-type" evidence="5">
    <location>
        <begin position="37"/>
        <end position="218"/>
    </location>
</feature>
<dbReference type="SUPFAM" id="SSF56176">
    <property type="entry name" value="FAD-binding/transporter-associated domain-like"/>
    <property type="match status" value="1"/>
</dbReference>
<keyword evidence="4" id="KW-0274">FAD</keyword>
<protein>
    <submittedName>
        <fullName evidence="6">Hydroxyacid dehydrogenase</fullName>
    </submittedName>
</protein>
<dbReference type="PANTHER" id="PTHR43716">
    <property type="entry name" value="D-2-HYDROXYGLUTARATE DEHYDROGENASE, MITOCHONDRIAL"/>
    <property type="match status" value="1"/>
</dbReference>
<accession>A0A1W6Z5Y7</accession>
<keyword evidence="7" id="KW-1185">Reference proteome</keyword>
<name>A0A1W6Z5Y7_9BORD</name>
<dbReference type="InterPro" id="IPR036318">
    <property type="entry name" value="FAD-bd_PCMH-like_sf"/>
</dbReference>
<evidence type="ECO:0000313" key="7">
    <source>
        <dbReference type="Proteomes" id="UP000194139"/>
    </source>
</evidence>
<dbReference type="InterPro" id="IPR016169">
    <property type="entry name" value="FAD-bd_PCMH_sub2"/>
</dbReference>
<proteinExistence type="inferred from homology"/>
<dbReference type="Gene3D" id="3.30.43.10">
    <property type="entry name" value="Uridine Diphospho-n-acetylenolpyruvylglucosamine Reductase, domain 2"/>
    <property type="match status" value="1"/>
</dbReference>
<dbReference type="Gene3D" id="3.30.465.10">
    <property type="match status" value="1"/>
</dbReference>
<dbReference type="Gene3D" id="3.30.70.2190">
    <property type="match status" value="1"/>
</dbReference>
<evidence type="ECO:0000256" key="1">
    <source>
        <dbReference type="ARBA" id="ARBA00001974"/>
    </source>
</evidence>
<comment type="similarity">
    <text evidence="2">Belongs to the FAD-binding oxidoreductase/transferase type 4 family.</text>
</comment>
<dbReference type="Pfam" id="PF02913">
    <property type="entry name" value="FAD-oxidase_C"/>
    <property type="match status" value="1"/>
</dbReference>
<dbReference type="EMBL" id="CP021109">
    <property type="protein sequence ID" value="ARP88805.1"/>
    <property type="molecule type" value="Genomic_DNA"/>
</dbReference>
<dbReference type="Pfam" id="PF01565">
    <property type="entry name" value="FAD_binding_4"/>
    <property type="match status" value="1"/>
</dbReference>
<organism evidence="6 7">
    <name type="scientific">Bordetella genomosp. 9</name>
    <dbReference type="NCBI Taxonomy" id="1416803"/>
    <lineage>
        <taxon>Bacteria</taxon>
        <taxon>Pseudomonadati</taxon>
        <taxon>Pseudomonadota</taxon>
        <taxon>Betaproteobacteria</taxon>
        <taxon>Burkholderiales</taxon>
        <taxon>Alcaligenaceae</taxon>
        <taxon>Bordetella</taxon>
    </lineage>
</organism>
<dbReference type="GO" id="GO:0022904">
    <property type="term" value="P:respiratory electron transport chain"/>
    <property type="evidence" value="ECO:0007669"/>
    <property type="project" value="TreeGrafter"/>
</dbReference>
<dbReference type="InterPro" id="IPR004113">
    <property type="entry name" value="FAD-bd_oxidored_4_C"/>
</dbReference>
<dbReference type="SUPFAM" id="SSF55103">
    <property type="entry name" value="FAD-linked oxidases, C-terminal domain"/>
    <property type="match status" value="1"/>
</dbReference>
<sequence length="480" mass="50893">MPSPQEFVAALIAVVGGGNVLTGDAAAPYLTDWRRKRTGRAIAVARPANREEVAALVRLCAAHGVPIVAQGGNTGQVAGATPDTSGRALVLSLARLNRIRAIDADNDTITVEAGCVLQAVQEAARRHNRLFPLSLGAEGSCTIGGNLATNAGGTQVLRYGNARELTLGLEVVTAEGEIWHGLRGLRKDNAGYDLRDLYLGSEGTLGIITAATLRLYPMPQSQHTALVALASLEDATRLLARARSELGSTLTAFEVMARGCLEDVVAAFPQQRLPFERQDPAVQWYALLESSVTRACASSGDDFEAMLAGAWEAGAISDAVIAASAAQRRDFWALREHITLALAEQPYCIKHDISLPISAVADFVRRNGAQLAQAHPGLRMRVFGHLGDGNLHYNLLGPVGTSRAAWMAAEPGIQTKVHDEVVALGGSISAEQGIGGLRVAELRRYKPALELALMRRIKQALDPSGLLNPGKVLDASQPPD</sequence>
<dbReference type="InterPro" id="IPR006094">
    <property type="entry name" value="Oxid_FAD_bind_N"/>
</dbReference>
<evidence type="ECO:0000313" key="6">
    <source>
        <dbReference type="EMBL" id="ARP88805.1"/>
    </source>
</evidence>
<dbReference type="GO" id="GO:0003824">
    <property type="term" value="F:catalytic activity"/>
    <property type="evidence" value="ECO:0007669"/>
    <property type="project" value="InterPro"/>
</dbReference>
<dbReference type="InterPro" id="IPR016171">
    <property type="entry name" value="Vanillyl_alc_oxidase_C-sub2"/>
</dbReference>
<gene>
    <name evidence="6" type="ORF">CAL13_17815</name>
</gene>
<dbReference type="Proteomes" id="UP000194139">
    <property type="component" value="Chromosome"/>
</dbReference>